<dbReference type="SMART" id="SM00554">
    <property type="entry name" value="FAS1"/>
    <property type="match status" value="1"/>
</dbReference>
<dbReference type="PANTHER" id="PTHR10900">
    <property type="entry name" value="PERIOSTIN-RELATED"/>
    <property type="match status" value="1"/>
</dbReference>
<evidence type="ECO:0000313" key="2">
    <source>
        <dbReference type="EMBL" id="RFU31709.1"/>
    </source>
</evidence>
<dbReference type="InterPro" id="IPR050904">
    <property type="entry name" value="Adhesion/Biosynth-related"/>
</dbReference>
<feature type="non-terminal residue" evidence="2">
    <location>
        <position position="793"/>
    </location>
</feature>
<comment type="caution">
    <text evidence="2">The sequence shown here is derived from an EMBL/GenBank/DDBJ whole genome shotgun (WGS) entry which is preliminary data.</text>
</comment>
<dbReference type="AlphaFoldDB" id="A0A3E2HE77"/>
<evidence type="ECO:0000313" key="3">
    <source>
        <dbReference type="Proteomes" id="UP000258309"/>
    </source>
</evidence>
<name>A0A3E2HE77_SCYLI</name>
<dbReference type="Pfam" id="PF02469">
    <property type="entry name" value="Fasciclin"/>
    <property type="match status" value="1"/>
</dbReference>
<dbReference type="SUPFAM" id="SSF82153">
    <property type="entry name" value="FAS1 domain"/>
    <property type="match status" value="1"/>
</dbReference>
<dbReference type="InterPro" id="IPR000782">
    <property type="entry name" value="FAS1_domain"/>
</dbReference>
<dbReference type="InterPro" id="IPR036378">
    <property type="entry name" value="FAS1_dom_sf"/>
</dbReference>
<accession>A0A3E2HE77</accession>
<sequence>MWRNAGLALHEAGASQFATLIESDPDAAAFYFSNQVKTVFAPIDGARNASIHTNSSAHSSRRLRLRQASAATLQSRLYQSTSNLNSLGSMSSGSGLAMQSNAKSSGFGGKPLEFVSDLVSDKHQCIAVRQRDTGIYVGIDNYDICLLHYNPDFCGKHTVTVATTILSVVRETETETVTVPTIVPSTIISRVIETKIKTEVETEVETKIETERKTITEILPSTIVSLEHETEIITVTVPTTLPPSIHHETKFVTVTVPKLSISTVLSVVEEIKTVTVELHSTIVSFLRETKTKVITVPTTLTSTVVKETTFVTVSTKLTPTVLHKTITDTATQTIATPSEVDVTFTDIITSVIVSSTEIDVTITNVVTSIRVTPSEVDITVTDTLVTPSTVDVTITEISTVTIVSKSEVDVTFTETIASLSDVTVTKTIATPSEVEVKVTSTLSQETKVITIPTVVTSTISGETRLITISTVLTSTILQETTLVTPTVFTTTAPPETTVVTVPMVITSIIDQKTTLITMSTVSISTILRKTDLVTVPTISPSIVVSLIEETKTLPITVSPSGILTTAVKTVATQLYTIESTLMTPAPTPSLLKISSGLGNSVNIIQADIAYDGGLIHIVDDYFTLPENLIDTANANGQTTFTGLATSYGLMDTLDNTPGITYFIPNNEALSLPGATKYYSSIQNLLLGHLIPNFVGYLPSLKNGTAFKSQSGTNFTVTNDGCDYYVNNARIILPNVVLGNGVAHVIDQVIHPLATSPTFTTTPQPNSGSSICRSAQSLVAVGSVLMFIVMELLS</sequence>
<dbReference type="EMBL" id="NCSJ02000070">
    <property type="protein sequence ID" value="RFU31709.1"/>
    <property type="molecule type" value="Genomic_DNA"/>
</dbReference>
<organism evidence="2 3">
    <name type="scientific">Scytalidium lignicola</name>
    <name type="common">Hyphomycete</name>
    <dbReference type="NCBI Taxonomy" id="5539"/>
    <lineage>
        <taxon>Eukaryota</taxon>
        <taxon>Fungi</taxon>
        <taxon>Dikarya</taxon>
        <taxon>Ascomycota</taxon>
        <taxon>Pezizomycotina</taxon>
        <taxon>Leotiomycetes</taxon>
        <taxon>Leotiomycetes incertae sedis</taxon>
        <taxon>Scytalidium</taxon>
    </lineage>
</organism>
<reference evidence="2 3" key="1">
    <citation type="submission" date="2018-05" db="EMBL/GenBank/DDBJ databases">
        <title>Draft genome sequence of Scytalidium lignicola DSM 105466, a ubiquitous saprotrophic fungus.</title>
        <authorList>
            <person name="Buettner E."/>
            <person name="Gebauer A.M."/>
            <person name="Hofrichter M."/>
            <person name="Liers C."/>
            <person name="Kellner H."/>
        </authorList>
    </citation>
    <scope>NUCLEOTIDE SEQUENCE [LARGE SCALE GENOMIC DNA]</scope>
    <source>
        <strain evidence="2 3">DSM 105466</strain>
    </source>
</reference>
<protein>
    <recommendedName>
        <fullName evidence="1">FAS1 domain-containing protein</fullName>
    </recommendedName>
</protein>
<dbReference type="STRING" id="5539.A0A3E2HE77"/>
<dbReference type="PANTHER" id="PTHR10900:SF77">
    <property type="entry name" value="FI19380P1"/>
    <property type="match status" value="1"/>
</dbReference>
<dbReference type="PROSITE" id="PS50213">
    <property type="entry name" value="FAS1"/>
    <property type="match status" value="1"/>
</dbReference>
<feature type="domain" description="FAS1" evidence="1">
    <location>
        <begin position="624"/>
        <end position="749"/>
    </location>
</feature>
<dbReference type="Gene3D" id="2.30.180.10">
    <property type="entry name" value="FAS1 domain"/>
    <property type="match status" value="1"/>
</dbReference>
<dbReference type="OrthoDB" id="286301at2759"/>
<proteinExistence type="predicted"/>
<feature type="non-terminal residue" evidence="2">
    <location>
        <position position="1"/>
    </location>
</feature>
<dbReference type="Proteomes" id="UP000258309">
    <property type="component" value="Unassembled WGS sequence"/>
</dbReference>
<keyword evidence="3" id="KW-1185">Reference proteome</keyword>
<gene>
    <name evidence="2" type="ORF">B7463_g4636</name>
</gene>
<evidence type="ECO:0000259" key="1">
    <source>
        <dbReference type="PROSITE" id="PS50213"/>
    </source>
</evidence>